<dbReference type="EMBL" id="VXIV02000160">
    <property type="protein sequence ID" value="KAF6040325.1"/>
    <property type="molecule type" value="Genomic_DNA"/>
</dbReference>
<dbReference type="InterPro" id="IPR039900">
    <property type="entry name" value="Pat1-like"/>
</dbReference>
<dbReference type="GO" id="GO:0033962">
    <property type="term" value="P:P-body assembly"/>
    <property type="evidence" value="ECO:0007669"/>
    <property type="project" value="TreeGrafter"/>
</dbReference>
<dbReference type="PANTHER" id="PTHR21551">
    <property type="entry name" value="TOPOISOMERASE II-ASSOCIATED PROTEIN PAT1"/>
    <property type="match status" value="1"/>
</dbReference>
<name>A0A7J7KQF7_BUGNE</name>
<evidence type="ECO:0000256" key="2">
    <source>
        <dbReference type="ARBA" id="ARBA00022490"/>
    </source>
</evidence>
<evidence type="ECO:0000256" key="1">
    <source>
        <dbReference type="ARBA" id="ARBA00004201"/>
    </source>
</evidence>
<dbReference type="OrthoDB" id="74835at2759"/>
<gene>
    <name evidence="3" type="ORF">EB796_001367</name>
</gene>
<keyword evidence="4" id="KW-1185">Reference proteome</keyword>
<comment type="caution">
    <text evidence="3">The sequence shown here is derived from an EMBL/GenBank/DDBJ whole genome shotgun (WGS) entry which is preliminary data.</text>
</comment>
<protein>
    <submittedName>
        <fullName evidence="3">PATL1</fullName>
    </submittedName>
</protein>
<dbReference type="Proteomes" id="UP000593567">
    <property type="component" value="Unassembled WGS sequence"/>
</dbReference>
<accession>A0A7J7KQF7</accession>
<comment type="subcellular location">
    <subcellularLocation>
        <location evidence="1">Cytoplasm</location>
        <location evidence="1">P-body</location>
    </subcellularLocation>
</comment>
<sequence length="285" mass="32159">MAKLETRTYTPMQFEGSLGRLTSSSVHKPRQVLDVGDKTEQTTPAPLETKKFKSTLLKSEQAYQHILDIDELNKKMPTVPEEKRKELEEDCKAKLHSLYHIVEETWSSFIPIRKGRSLILRTLAVVDKPSSRSLFDRLLSSLGPFIKKELTDPVSLKCIKGMNGVLQTCDMSSLLLIATHVTPHLKSAVKTSFGCYLILHSIKQAEKIFSAFVELSEELKQSWFTFVSNFLSMVEKSKTLPKLRSMPVLAYDHLGKQAGSAAALTRISHWFKHPHQPSQLQQPAG</sequence>
<dbReference type="GO" id="GO:0003723">
    <property type="term" value="F:RNA binding"/>
    <property type="evidence" value="ECO:0007669"/>
    <property type="project" value="TreeGrafter"/>
</dbReference>
<dbReference type="GO" id="GO:0000932">
    <property type="term" value="C:P-body"/>
    <property type="evidence" value="ECO:0007669"/>
    <property type="project" value="UniProtKB-SubCell"/>
</dbReference>
<evidence type="ECO:0000313" key="3">
    <source>
        <dbReference type="EMBL" id="KAF6040325.1"/>
    </source>
</evidence>
<proteinExistence type="predicted"/>
<organism evidence="3 4">
    <name type="scientific">Bugula neritina</name>
    <name type="common">Brown bryozoan</name>
    <name type="synonym">Sertularia neritina</name>
    <dbReference type="NCBI Taxonomy" id="10212"/>
    <lineage>
        <taxon>Eukaryota</taxon>
        <taxon>Metazoa</taxon>
        <taxon>Spiralia</taxon>
        <taxon>Lophotrochozoa</taxon>
        <taxon>Bryozoa</taxon>
        <taxon>Gymnolaemata</taxon>
        <taxon>Cheilostomatida</taxon>
        <taxon>Flustrina</taxon>
        <taxon>Buguloidea</taxon>
        <taxon>Bugulidae</taxon>
        <taxon>Bugula</taxon>
    </lineage>
</organism>
<dbReference type="AlphaFoldDB" id="A0A7J7KQF7"/>
<evidence type="ECO:0000313" key="4">
    <source>
        <dbReference type="Proteomes" id="UP000593567"/>
    </source>
</evidence>
<dbReference type="GO" id="GO:0000290">
    <property type="term" value="P:deadenylation-dependent decapping of nuclear-transcribed mRNA"/>
    <property type="evidence" value="ECO:0007669"/>
    <property type="project" value="InterPro"/>
</dbReference>
<keyword evidence="2" id="KW-0963">Cytoplasm</keyword>
<reference evidence="3" key="1">
    <citation type="submission" date="2020-06" db="EMBL/GenBank/DDBJ databases">
        <title>Draft genome of Bugula neritina, a colonial animal packing powerful symbionts and potential medicines.</title>
        <authorList>
            <person name="Rayko M."/>
        </authorList>
    </citation>
    <scope>NUCLEOTIDE SEQUENCE [LARGE SCALE GENOMIC DNA]</scope>
    <source>
        <strain evidence="3">Kwan_BN1</strain>
    </source>
</reference>
<dbReference type="PANTHER" id="PTHR21551:SF0">
    <property type="entry name" value="PROTEIN ASSOCIATED WITH TOPO II RELATED-1, ISOFORM A"/>
    <property type="match status" value="1"/>
</dbReference>